<dbReference type="InterPro" id="IPR003140">
    <property type="entry name" value="PLipase/COase/thioEstase"/>
</dbReference>
<protein>
    <submittedName>
        <fullName evidence="3">Phospholipase/Carboxylesterase</fullName>
    </submittedName>
</protein>
<sequence length="253" mass="28313">MNRTLQPSQPSLLPATYNSLTAWPKKRKPLPTARRHDSSTRYCVFSPIHYEAGYAYPLIVWLHGPHSSEAEIRQVMPLVSTRNFVGIAPRGTLRTNQTERRYGWEQTPSAVAEACQRVRHCIEVAHSQLNIHEQRIFVAGYGEGGTMALRVGMEHPELFAGAISLGGRVPRGGHAFRRINEARSLPLMLSVSPTEERYSKQQVMDDLRLLHSGGFSLSLNLHPEGDVLTDTMLADINPWMMELACQSTVSTGR</sequence>
<dbReference type="Gene3D" id="3.40.50.1820">
    <property type="entry name" value="alpha/beta hydrolase"/>
    <property type="match status" value="1"/>
</dbReference>
<dbReference type="AlphaFoldDB" id="A0A5C6CT73"/>
<dbReference type="OrthoDB" id="270827at2"/>
<gene>
    <name evidence="3" type="ORF">Pla144_25670</name>
</gene>
<proteinExistence type="predicted"/>
<dbReference type="PANTHER" id="PTHR43037:SF1">
    <property type="entry name" value="BLL1128 PROTEIN"/>
    <property type="match status" value="1"/>
</dbReference>
<keyword evidence="1" id="KW-0732">Signal</keyword>
<keyword evidence="4" id="KW-1185">Reference proteome</keyword>
<reference evidence="3 4" key="1">
    <citation type="submission" date="2019-02" db="EMBL/GenBank/DDBJ databases">
        <title>Deep-cultivation of Planctomycetes and their phenomic and genomic characterization uncovers novel biology.</title>
        <authorList>
            <person name="Wiegand S."/>
            <person name="Jogler M."/>
            <person name="Boedeker C."/>
            <person name="Pinto D."/>
            <person name="Vollmers J."/>
            <person name="Rivas-Marin E."/>
            <person name="Kohn T."/>
            <person name="Peeters S.H."/>
            <person name="Heuer A."/>
            <person name="Rast P."/>
            <person name="Oberbeckmann S."/>
            <person name="Bunk B."/>
            <person name="Jeske O."/>
            <person name="Meyerdierks A."/>
            <person name="Storesund J.E."/>
            <person name="Kallscheuer N."/>
            <person name="Luecker S."/>
            <person name="Lage O.M."/>
            <person name="Pohl T."/>
            <person name="Merkel B.J."/>
            <person name="Hornburger P."/>
            <person name="Mueller R.-W."/>
            <person name="Bruemmer F."/>
            <person name="Labrenz M."/>
            <person name="Spormann A.M."/>
            <person name="Op Den Camp H."/>
            <person name="Overmann J."/>
            <person name="Amann R."/>
            <person name="Jetten M.S.M."/>
            <person name="Mascher T."/>
            <person name="Medema M.H."/>
            <person name="Devos D.P."/>
            <person name="Kaster A.-K."/>
            <person name="Ovreas L."/>
            <person name="Rohde M."/>
            <person name="Galperin M.Y."/>
            <person name="Jogler C."/>
        </authorList>
    </citation>
    <scope>NUCLEOTIDE SEQUENCE [LARGE SCALE GENOMIC DNA]</scope>
    <source>
        <strain evidence="3 4">Pla144</strain>
    </source>
</reference>
<comment type="caution">
    <text evidence="3">The sequence shown here is derived from an EMBL/GenBank/DDBJ whole genome shotgun (WGS) entry which is preliminary data.</text>
</comment>
<organism evidence="3 4">
    <name type="scientific">Bythopirellula polymerisocia</name>
    <dbReference type="NCBI Taxonomy" id="2528003"/>
    <lineage>
        <taxon>Bacteria</taxon>
        <taxon>Pseudomonadati</taxon>
        <taxon>Planctomycetota</taxon>
        <taxon>Planctomycetia</taxon>
        <taxon>Pirellulales</taxon>
        <taxon>Lacipirellulaceae</taxon>
        <taxon>Bythopirellula</taxon>
    </lineage>
</organism>
<dbReference type="PANTHER" id="PTHR43037">
    <property type="entry name" value="UNNAMED PRODUCT-RELATED"/>
    <property type="match status" value="1"/>
</dbReference>
<dbReference type="InterPro" id="IPR029058">
    <property type="entry name" value="AB_hydrolase_fold"/>
</dbReference>
<dbReference type="Proteomes" id="UP000318437">
    <property type="component" value="Unassembled WGS sequence"/>
</dbReference>
<dbReference type="InterPro" id="IPR050955">
    <property type="entry name" value="Plant_Biomass_Hydrol_Est"/>
</dbReference>
<dbReference type="SUPFAM" id="SSF53474">
    <property type="entry name" value="alpha/beta-Hydrolases"/>
    <property type="match status" value="1"/>
</dbReference>
<dbReference type="RefSeq" id="WP_146450948.1">
    <property type="nucleotide sequence ID" value="NZ_SJPS01000003.1"/>
</dbReference>
<evidence type="ECO:0000313" key="4">
    <source>
        <dbReference type="Proteomes" id="UP000318437"/>
    </source>
</evidence>
<evidence type="ECO:0000313" key="3">
    <source>
        <dbReference type="EMBL" id="TWU27790.1"/>
    </source>
</evidence>
<accession>A0A5C6CT73</accession>
<dbReference type="GO" id="GO:0016787">
    <property type="term" value="F:hydrolase activity"/>
    <property type="evidence" value="ECO:0007669"/>
    <property type="project" value="InterPro"/>
</dbReference>
<dbReference type="Pfam" id="PF02230">
    <property type="entry name" value="Abhydrolase_2"/>
    <property type="match status" value="1"/>
</dbReference>
<dbReference type="EMBL" id="SJPS01000003">
    <property type="protein sequence ID" value="TWU27790.1"/>
    <property type="molecule type" value="Genomic_DNA"/>
</dbReference>
<name>A0A5C6CT73_9BACT</name>
<evidence type="ECO:0000256" key="1">
    <source>
        <dbReference type="ARBA" id="ARBA00022729"/>
    </source>
</evidence>
<feature type="domain" description="Phospholipase/carboxylesterase/thioesterase" evidence="2">
    <location>
        <begin position="109"/>
        <end position="171"/>
    </location>
</feature>
<evidence type="ECO:0000259" key="2">
    <source>
        <dbReference type="Pfam" id="PF02230"/>
    </source>
</evidence>